<evidence type="ECO:0000256" key="1">
    <source>
        <dbReference type="SAM" id="Coils"/>
    </source>
</evidence>
<dbReference type="WBParaSite" id="PSU_v2.g15963.t1">
    <property type="protein sequence ID" value="PSU_v2.g15963.t1"/>
    <property type="gene ID" value="PSU_v2.g15963"/>
</dbReference>
<protein>
    <submittedName>
        <fullName evidence="3">Uncharacterized protein</fullName>
    </submittedName>
</protein>
<feature type="coiled-coil region" evidence="1">
    <location>
        <begin position="20"/>
        <end position="51"/>
    </location>
</feature>
<dbReference type="Proteomes" id="UP000887577">
    <property type="component" value="Unplaced"/>
</dbReference>
<organism evidence="2 3">
    <name type="scientific">Panagrolaimus superbus</name>
    <dbReference type="NCBI Taxonomy" id="310955"/>
    <lineage>
        <taxon>Eukaryota</taxon>
        <taxon>Metazoa</taxon>
        <taxon>Ecdysozoa</taxon>
        <taxon>Nematoda</taxon>
        <taxon>Chromadorea</taxon>
        <taxon>Rhabditida</taxon>
        <taxon>Tylenchina</taxon>
        <taxon>Panagrolaimomorpha</taxon>
        <taxon>Panagrolaimoidea</taxon>
        <taxon>Panagrolaimidae</taxon>
        <taxon>Panagrolaimus</taxon>
    </lineage>
</organism>
<accession>A0A914Y944</accession>
<proteinExistence type="predicted"/>
<keyword evidence="2" id="KW-1185">Reference proteome</keyword>
<keyword evidence="1" id="KW-0175">Coiled coil</keyword>
<name>A0A914Y944_9BILA</name>
<evidence type="ECO:0000313" key="3">
    <source>
        <dbReference type="WBParaSite" id="PSU_v2.g15963.t1"/>
    </source>
</evidence>
<evidence type="ECO:0000313" key="2">
    <source>
        <dbReference type="Proteomes" id="UP000887577"/>
    </source>
</evidence>
<reference evidence="3" key="1">
    <citation type="submission" date="2022-11" db="UniProtKB">
        <authorList>
            <consortium name="WormBaseParasite"/>
        </authorList>
    </citation>
    <scope>IDENTIFICATION</scope>
</reference>
<dbReference type="AlphaFoldDB" id="A0A914Y944"/>
<sequence>MSTIASPKNLPTNSELLEFIKKQDDVINELSKQLEKALLNQNNEVESSDENEISEVLSVNQKLLIEMKNKLKESVEIMEQLQVGHTTKINQ</sequence>